<comment type="caution">
    <text evidence="1">The sequence shown here is derived from an EMBL/GenBank/DDBJ whole genome shotgun (WGS) entry which is preliminary data.</text>
</comment>
<gene>
    <name evidence="1" type="ORF">XD93_0132</name>
</gene>
<evidence type="ECO:0000313" key="2">
    <source>
        <dbReference type="Proteomes" id="UP000053904"/>
    </source>
</evidence>
<reference evidence="2" key="1">
    <citation type="journal article" date="2015" name="MBio">
        <title>Genome-Resolved Metagenomic Analysis Reveals Roles for Candidate Phyla and Other Microbial Community Members in Biogeochemical Transformations in Oil Reservoirs.</title>
        <authorList>
            <person name="Hu P."/>
            <person name="Tom L."/>
            <person name="Singh A."/>
            <person name="Thomas B.C."/>
            <person name="Baker B.J."/>
            <person name="Piceno Y.M."/>
            <person name="Andersen G.L."/>
            <person name="Banfield J.F."/>
        </authorList>
    </citation>
    <scope>NUCLEOTIDE SEQUENCE [LARGE SCALE GENOMIC DNA]</scope>
</reference>
<name>A0A101HJ08_9BACT</name>
<sequence length="379" mass="44020">MTNLTKKAIKQDINEFQKKLEEIHPNPYKYILKKDFHTLLESKTKNVKSIRDLGLAIISVLPKLKDGHTQLELSYDVFGAKSFMFQFKFFNDGYYLIKSSKTLSEFLGYKLTRINNFPIDDIENIVTPLIPQENETSTKYYLSSKLMEPVILDYLNIKKDENIKLQLENQKEKTSIEISPEDSKIKMISMLKNIPKVDESLKVRKPYWFKHMLDLKSFYFQYNECTEMEDLSISEVIKIFKKSSLLNLIIDLRNNKGGDSEVLKPLIEFLRKYKGKYKTFVLTGADMYSSAVINLIELSDIPNTISIGEIPHGNPTHYGEVEIFILPNSKLKVFSSSKLFRFKGYKLGEPFKPTHIVNTKIQDLLLGKDTQIEYLSNML</sequence>
<dbReference type="SUPFAM" id="SSF52096">
    <property type="entry name" value="ClpP/crotonase"/>
    <property type="match status" value="1"/>
</dbReference>
<accession>A0A101HJ08</accession>
<dbReference type="AlphaFoldDB" id="A0A101HJ08"/>
<protein>
    <submittedName>
        <fullName evidence="1">Peptidase S41</fullName>
    </submittedName>
</protein>
<dbReference type="Proteomes" id="UP000053904">
    <property type="component" value="Unassembled WGS sequence"/>
</dbReference>
<dbReference type="EMBL" id="LGGO01000009">
    <property type="protein sequence ID" value="KUK77734.1"/>
    <property type="molecule type" value="Genomic_DNA"/>
</dbReference>
<organism evidence="1 2">
    <name type="scientific">candidate division WS6 bacterium 34_10</name>
    <dbReference type="NCBI Taxonomy" id="1641389"/>
    <lineage>
        <taxon>Bacteria</taxon>
        <taxon>Candidatus Dojkabacteria</taxon>
    </lineage>
</organism>
<proteinExistence type="predicted"/>
<evidence type="ECO:0000313" key="1">
    <source>
        <dbReference type="EMBL" id="KUK77734.1"/>
    </source>
</evidence>
<dbReference type="InterPro" id="IPR029045">
    <property type="entry name" value="ClpP/crotonase-like_dom_sf"/>
</dbReference>
<dbReference type="Gene3D" id="3.90.226.10">
    <property type="entry name" value="2-enoyl-CoA Hydratase, Chain A, domain 1"/>
    <property type="match status" value="1"/>
</dbReference>